<feature type="compositionally biased region" description="Polar residues" evidence="2">
    <location>
        <begin position="1267"/>
        <end position="1276"/>
    </location>
</feature>
<keyword evidence="4" id="KW-1185">Reference proteome</keyword>
<feature type="coiled-coil region" evidence="1">
    <location>
        <begin position="440"/>
        <end position="546"/>
    </location>
</feature>
<accession>G7YIJ8</accession>
<feature type="compositionally biased region" description="Basic and acidic residues" evidence="2">
    <location>
        <begin position="939"/>
        <end position="948"/>
    </location>
</feature>
<feature type="coiled-coil region" evidence="1">
    <location>
        <begin position="367"/>
        <end position="401"/>
    </location>
</feature>
<dbReference type="PANTHER" id="PTHR10337:SF6">
    <property type="entry name" value="CENTROSOMAL PROTEIN OF 152 KDA"/>
    <property type="match status" value="1"/>
</dbReference>
<evidence type="ECO:0000256" key="2">
    <source>
        <dbReference type="SAM" id="MobiDB-lite"/>
    </source>
</evidence>
<feature type="region of interest" description="Disordered" evidence="2">
    <location>
        <begin position="37"/>
        <end position="68"/>
    </location>
</feature>
<evidence type="ECO:0000313" key="3">
    <source>
        <dbReference type="EMBL" id="GAA52781.1"/>
    </source>
</evidence>
<feature type="compositionally biased region" description="Polar residues" evidence="2">
    <location>
        <begin position="668"/>
        <end position="688"/>
    </location>
</feature>
<proteinExistence type="predicted"/>
<dbReference type="Proteomes" id="UP000008909">
    <property type="component" value="Unassembled WGS sequence"/>
</dbReference>
<dbReference type="PANTHER" id="PTHR10337">
    <property type="entry name" value="SHC TRANSFORMING PROTEIN"/>
    <property type="match status" value="1"/>
</dbReference>
<feature type="coiled-coil region" evidence="1">
    <location>
        <begin position="300"/>
        <end position="327"/>
    </location>
</feature>
<feature type="compositionally biased region" description="Polar residues" evidence="2">
    <location>
        <begin position="1576"/>
        <end position="1589"/>
    </location>
</feature>
<dbReference type="GO" id="GO:0007099">
    <property type="term" value="P:centriole replication"/>
    <property type="evidence" value="ECO:0007669"/>
    <property type="project" value="TreeGrafter"/>
</dbReference>
<evidence type="ECO:0000313" key="4">
    <source>
        <dbReference type="Proteomes" id="UP000008909"/>
    </source>
</evidence>
<feature type="region of interest" description="Disordered" evidence="2">
    <location>
        <begin position="1102"/>
        <end position="1132"/>
    </location>
</feature>
<feature type="region of interest" description="Disordered" evidence="2">
    <location>
        <begin position="636"/>
        <end position="688"/>
    </location>
</feature>
<gene>
    <name evidence="3" type="ORF">CLF_108795</name>
</gene>
<feature type="coiled-coil region" evidence="1">
    <location>
        <begin position="1158"/>
        <end position="1185"/>
    </location>
</feature>
<reference evidence="3" key="1">
    <citation type="journal article" date="2011" name="Genome Biol.">
        <title>The draft genome of the carcinogenic human liver fluke Clonorchis sinensis.</title>
        <authorList>
            <person name="Wang X."/>
            <person name="Chen W."/>
            <person name="Huang Y."/>
            <person name="Sun J."/>
            <person name="Men J."/>
            <person name="Liu H."/>
            <person name="Luo F."/>
            <person name="Guo L."/>
            <person name="Lv X."/>
            <person name="Deng C."/>
            <person name="Zhou C."/>
            <person name="Fan Y."/>
            <person name="Li X."/>
            <person name="Huang L."/>
            <person name="Hu Y."/>
            <person name="Liang C."/>
            <person name="Hu X."/>
            <person name="Xu J."/>
            <person name="Yu X."/>
        </authorList>
    </citation>
    <scope>NUCLEOTIDE SEQUENCE [LARGE SCALE GENOMIC DNA]</scope>
    <source>
        <strain evidence="3">Henan</strain>
    </source>
</reference>
<dbReference type="GO" id="GO:0005813">
    <property type="term" value="C:centrosome"/>
    <property type="evidence" value="ECO:0007669"/>
    <property type="project" value="TreeGrafter"/>
</dbReference>
<feature type="region of interest" description="Disordered" evidence="2">
    <location>
        <begin position="1470"/>
        <end position="1504"/>
    </location>
</feature>
<feature type="coiled-coil region" evidence="1">
    <location>
        <begin position="731"/>
        <end position="822"/>
    </location>
</feature>
<reference key="2">
    <citation type="submission" date="2011-10" db="EMBL/GenBank/DDBJ databases">
        <title>The genome and transcriptome sequence of Clonorchis sinensis provide insights into the carcinogenic liver fluke.</title>
        <authorList>
            <person name="Wang X."/>
            <person name="Huang Y."/>
            <person name="Chen W."/>
            <person name="Liu H."/>
            <person name="Guo L."/>
            <person name="Chen Y."/>
            <person name="Luo F."/>
            <person name="Zhou W."/>
            <person name="Sun J."/>
            <person name="Mao Q."/>
            <person name="Liang P."/>
            <person name="Zhou C."/>
            <person name="Tian Y."/>
            <person name="Men J."/>
            <person name="Lv X."/>
            <person name="Huang L."/>
            <person name="Zhou J."/>
            <person name="Hu Y."/>
            <person name="Li R."/>
            <person name="Zhang F."/>
            <person name="Lei H."/>
            <person name="Li X."/>
            <person name="Hu X."/>
            <person name="Liang C."/>
            <person name="Xu J."/>
            <person name="Wu Z."/>
            <person name="Yu X."/>
        </authorList>
    </citation>
    <scope>NUCLEOTIDE SEQUENCE</scope>
    <source>
        <strain>Henan</strain>
    </source>
</reference>
<dbReference type="InterPro" id="IPR051235">
    <property type="entry name" value="CEP152/SHC-Transforming"/>
</dbReference>
<feature type="compositionally biased region" description="Polar residues" evidence="2">
    <location>
        <begin position="959"/>
        <end position="979"/>
    </location>
</feature>
<feature type="compositionally biased region" description="Polar residues" evidence="2">
    <location>
        <begin position="1308"/>
        <end position="1318"/>
    </location>
</feature>
<feature type="compositionally biased region" description="Low complexity" evidence="2">
    <location>
        <begin position="1557"/>
        <end position="1568"/>
    </location>
</feature>
<keyword evidence="1" id="KW-0175">Coiled coil</keyword>
<organism evidence="3 4">
    <name type="scientific">Clonorchis sinensis</name>
    <name type="common">Chinese liver fluke</name>
    <dbReference type="NCBI Taxonomy" id="79923"/>
    <lineage>
        <taxon>Eukaryota</taxon>
        <taxon>Metazoa</taxon>
        <taxon>Spiralia</taxon>
        <taxon>Lophotrochozoa</taxon>
        <taxon>Platyhelminthes</taxon>
        <taxon>Trematoda</taxon>
        <taxon>Digenea</taxon>
        <taxon>Opisthorchiida</taxon>
        <taxon>Opisthorchiata</taxon>
        <taxon>Opisthorchiidae</taxon>
        <taxon>Clonorchis</taxon>
    </lineage>
</organism>
<sequence>MEQNITTSAYPDDVASILAAGKLSLLEHAIQRFGEEENHSAVDPLSSQSSNTSIQVRELSNSSSSSPFGTSNHEFNSVLINAALVVGEVPNGDLGCNNNNIGPDINAASLRKPSVLSPGEQKIDQNAGQCQQPVVTHTTFRSPYNHSNGTNWRVPEEASQQYLLAFQRDRDSNSSSVQTSESSTHVTQSIASADLTSHYYSVAPNAPVVRSNGPSDNVPETNPLGRSSDRQVRIRKVAEVKLLPITHRGPVAEIGTTPVNGQHTPLQLDNGETSYLPSHIPFGQPDGLPIDAEDRRELLYAARGRQVEELTNNLNRVQDELAKEKRLAAHRLTLAEGERQALTTRLSSSETLIRDIQQQLSAEQESSSRLAQRLNALQQSNSELTNELSALRSTNESLSAQLIELTTGDAARRAEEREGKLTEALERRYALANEATTSELQLAKQRLLEKDKEVTDLQRQLETCRSDANRAQTEFRETIQRTNRQLEDAQQHCQRLASSALCSEVSDLRQKLCELETSRKITEDVNKILQEELHDLREQISLYEGALRLEAEYKGDELMDIISNQYNQSSPMPDPPLVKKKRPKSLDHVAFCENEFTVCVSGTNPRPSSAVDNVTDALEDGRGAGEFRKLYGENAPYSTESFSEPPKSAQPARTPSALDRGSEAFRPSSHQKFTTSTPAPNLSQSPSMLSRLRSELTRALSGYKAKREQVTQLHEVVFTTRCQLHEAVEKSKRTEKNTALLQDRLVSLEQELTSSRELKGSPGPREHLLQGQVERLRADYAALEEELRSTRARLQSALGAEARALENEKAATERLNASAAERDAAIDRARAVCEVHYTSMRRRLEVDWANEREAATKRAEQALCQARQECAELEVELHRVTKLYQDAQLATQQAVENALLEAMQEREAERIRFWREELPNQLAAARSLWEQEIKNNRHSVVESKKRGSADPASKRPMTLASTASQTHPIPSNCTDSQTNTRIPQVTSADVQTDIAPILSVCGLDTGDASCQLIKQSGQTDLRVLPKVYGEHCVQCLSVQLLDSEFVNVQVLDDQLRRFLRDRLKLYRRRAWNSVGMALCEAVHRHNLEALLQTVVPEVEKSEMATGRTSEPDANCTDKLVPSTEFGDSDSEETADLVVDGQMTRPEVLRRVEQLVLALISLQEDLDMTKDNLQQAQLKLEEAHNGNPLAPELYQSALRKIKEEVLNYVHTCQTRAAQTLHSELGRVHRRACRQFTNHLRQALYEAGAPVGNASHPRVVFPVRRNVSLPRSNPNSVEASVGSVPATALRTPSSENTEARQDSSALLPPNDSSSEPTNKLFTSTNLSTDLESLLHVIDDVCASTESRFQTNLSTGTALFDDSLEVSSRAFKGESTGVWLGSRNTVVAPPVSGDFKSEIRSSKSELADVKDGAPSVISSSLVNSHPHVPSTVTSTCLHSAADEEPLSDCASCSTVPPVSVTLVNPNKRIVRSPVRLAPTSRTSPPSRWSSIQSSRIKSSVPTLESPIPLPRHLNATLSEEPANPQSMNITYTDAANKRVAKSQGSPPSSLFARTRRVLRLSPSPTGLPLPSTKRGSACCGTSQTECNRSRTS</sequence>
<evidence type="ECO:0000256" key="1">
    <source>
        <dbReference type="SAM" id="Coils"/>
    </source>
</evidence>
<feature type="region of interest" description="Disordered" evidence="2">
    <location>
        <begin position="1266"/>
        <end position="1318"/>
    </location>
</feature>
<feature type="region of interest" description="Disordered" evidence="2">
    <location>
        <begin position="206"/>
        <end position="230"/>
    </location>
</feature>
<feature type="compositionally biased region" description="Low complexity" evidence="2">
    <location>
        <begin position="1475"/>
        <end position="1496"/>
    </location>
</feature>
<name>G7YIJ8_CLOSI</name>
<protein>
    <submittedName>
        <fullName evidence="3">Cation efflux protein/ zinc transporter</fullName>
    </submittedName>
</protein>
<feature type="region of interest" description="Disordered" evidence="2">
    <location>
        <begin position="939"/>
        <end position="979"/>
    </location>
</feature>
<feature type="region of interest" description="Disordered" evidence="2">
    <location>
        <begin position="1557"/>
        <end position="1589"/>
    </location>
</feature>
<feature type="compositionally biased region" description="Polar residues" evidence="2">
    <location>
        <begin position="45"/>
        <end position="59"/>
    </location>
</feature>
<dbReference type="EMBL" id="DF143352">
    <property type="protein sequence ID" value="GAA52781.1"/>
    <property type="molecule type" value="Genomic_DNA"/>
</dbReference>